<evidence type="ECO:0000256" key="1">
    <source>
        <dbReference type="SAM" id="SignalP"/>
    </source>
</evidence>
<dbReference type="EMBL" id="AAWS01000021">
    <property type="protein sequence ID" value="EAY27681.1"/>
    <property type="molecule type" value="Genomic_DNA"/>
</dbReference>
<gene>
    <name evidence="3" type="ORF">M23134_03749</name>
</gene>
<protein>
    <submittedName>
        <fullName evidence="3">Lipoprotein, putative</fullName>
    </submittedName>
</protein>
<organism evidence="3 4">
    <name type="scientific">Microscilla marina ATCC 23134</name>
    <dbReference type="NCBI Taxonomy" id="313606"/>
    <lineage>
        <taxon>Bacteria</taxon>
        <taxon>Pseudomonadati</taxon>
        <taxon>Bacteroidota</taxon>
        <taxon>Cytophagia</taxon>
        <taxon>Cytophagales</taxon>
        <taxon>Microscillaceae</taxon>
        <taxon>Microscilla</taxon>
    </lineage>
</organism>
<dbReference type="RefSeq" id="WP_002699017.1">
    <property type="nucleotide sequence ID" value="NZ_AAWS01000021.1"/>
</dbReference>
<keyword evidence="4" id="KW-1185">Reference proteome</keyword>
<comment type="caution">
    <text evidence="3">The sequence shown here is derived from an EMBL/GenBank/DDBJ whole genome shotgun (WGS) entry which is preliminary data.</text>
</comment>
<keyword evidence="3" id="KW-0449">Lipoprotein</keyword>
<evidence type="ECO:0000259" key="2">
    <source>
        <dbReference type="Pfam" id="PF20243"/>
    </source>
</evidence>
<keyword evidence="1" id="KW-0732">Signal</keyword>
<evidence type="ECO:0000313" key="3">
    <source>
        <dbReference type="EMBL" id="EAY27681.1"/>
    </source>
</evidence>
<sequence length="288" mass="30936">MKSLNILIISILSIALLAACKKEDTATPASETGQMILQFDNKVGSEELNLTESGGTVYPYKTASGQTFNITKMGYYVSKIKLETEDGTVHEDEMNVSANAAEVKGYYHVLESNSSSQLITLKNIPAGKYTKVTFTIGVDEDGVQEGAAGGVLDPAEGAWFWNWNAGYIGFAIEGASPNSSQKEVVGEGWKIHEKSFALHVGGWKDVAPASGQTQKFVNNVKTLTLALDSPVTVSEKLQPKAHIVVDALKVLDGVNIDFATSYAIHAPALGKPLAEQLSNAFILHHVHQ</sequence>
<dbReference type="AlphaFoldDB" id="A1ZPE2"/>
<feature type="chain" id="PRO_5002641565" evidence="1">
    <location>
        <begin position="19"/>
        <end position="288"/>
    </location>
</feature>
<dbReference type="OrthoDB" id="1422031at2"/>
<dbReference type="InterPro" id="IPR046863">
    <property type="entry name" value="MbnP-like_dom"/>
</dbReference>
<dbReference type="eggNOG" id="ENOG502ZB53">
    <property type="taxonomic scope" value="Bacteria"/>
</dbReference>
<dbReference type="Pfam" id="PF20243">
    <property type="entry name" value="MbnP"/>
    <property type="match status" value="1"/>
</dbReference>
<feature type="signal peptide" evidence="1">
    <location>
        <begin position="1"/>
        <end position="18"/>
    </location>
</feature>
<proteinExistence type="predicted"/>
<evidence type="ECO:0000313" key="4">
    <source>
        <dbReference type="Proteomes" id="UP000004095"/>
    </source>
</evidence>
<dbReference type="PROSITE" id="PS51257">
    <property type="entry name" value="PROKAR_LIPOPROTEIN"/>
    <property type="match status" value="1"/>
</dbReference>
<feature type="domain" description="Copper-binding protein MbnP-like" evidence="2">
    <location>
        <begin position="32"/>
        <end position="257"/>
    </location>
</feature>
<name>A1ZPE2_MICM2</name>
<reference evidence="3 4" key="1">
    <citation type="submission" date="2007-01" db="EMBL/GenBank/DDBJ databases">
        <authorList>
            <person name="Haygood M."/>
            <person name="Podell S."/>
            <person name="Anderson C."/>
            <person name="Hopkinson B."/>
            <person name="Roe K."/>
            <person name="Barbeau K."/>
            <person name="Gaasterland T."/>
            <person name="Ferriera S."/>
            <person name="Johnson J."/>
            <person name="Kravitz S."/>
            <person name="Beeson K."/>
            <person name="Sutton G."/>
            <person name="Rogers Y.-H."/>
            <person name="Friedman R."/>
            <person name="Frazier M."/>
            <person name="Venter J.C."/>
        </authorList>
    </citation>
    <scope>NUCLEOTIDE SEQUENCE [LARGE SCALE GENOMIC DNA]</scope>
    <source>
        <strain evidence="3 4">ATCC 23134</strain>
    </source>
</reference>
<accession>A1ZPE2</accession>
<dbReference type="Proteomes" id="UP000004095">
    <property type="component" value="Unassembled WGS sequence"/>
</dbReference>